<evidence type="ECO:0000313" key="4">
    <source>
        <dbReference type="EMBL" id="KAI3436464.1"/>
    </source>
</evidence>
<reference evidence="4" key="2">
    <citation type="submission" date="2020-11" db="EMBL/GenBank/DDBJ databases">
        <authorList>
            <person name="Cecchin M."/>
            <person name="Marcolungo L."/>
            <person name="Rossato M."/>
            <person name="Girolomoni L."/>
            <person name="Cosentino E."/>
            <person name="Cuine S."/>
            <person name="Li-Beisson Y."/>
            <person name="Delledonne M."/>
            <person name="Ballottari M."/>
        </authorList>
    </citation>
    <scope>NUCLEOTIDE SEQUENCE</scope>
    <source>
        <strain evidence="4">211/11P</strain>
        <tissue evidence="4">Whole cell</tissue>
    </source>
</reference>
<accession>A0A9D4TWE8</accession>
<keyword evidence="1" id="KW-0677">Repeat</keyword>
<reference evidence="4" key="1">
    <citation type="journal article" date="2019" name="Plant J.">
        <title>Chlorella vulgaris genome assembly and annotation reveals the molecular basis for metabolic acclimation to high light conditions.</title>
        <authorList>
            <person name="Cecchin M."/>
            <person name="Marcolungo L."/>
            <person name="Rossato M."/>
            <person name="Girolomoni L."/>
            <person name="Cosentino E."/>
            <person name="Cuine S."/>
            <person name="Li-Beisson Y."/>
            <person name="Delledonne M."/>
            <person name="Ballottari M."/>
        </authorList>
    </citation>
    <scope>NUCLEOTIDE SEQUENCE</scope>
    <source>
        <strain evidence="4">211/11P</strain>
    </source>
</reference>
<dbReference type="Gene3D" id="1.25.40.20">
    <property type="entry name" value="Ankyrin repeat-containing domain"/>
    <property type="match status" value="1"/>
</dbReference>
<sequence>MAAPQGALEAGGFKVVFSHGGQLYALWHLASAEEADLVCDLLTLKEAIDEQLDSNALQLCSLHLTSLSSSQLRDALCTLRGSELRTTSFDQVVEQVQACALKAAELERMQAPVGVSLLHAAALLGYTSIVHLLLLAEPQEATAASYFGHMPLHLAAQQGHTAAAELLLDSALQAAMAPDIRGYLPLHLAALKGHSAMVQLLLSFVPQSATCAAKGGWLPLHLAAHWGHTDVVRLLLDSAPQAATLLSLDDSTPLQLALASHEGPHLDAARCLLAAGPAPAVLAALLAAGPVAMALFTDFTIARVPMTSKEWVVMPTPCPGIGRALPAVLAHSAEQARQLVRHLPPADAQRLRTAALSLHRAQKNKHLHVFLPSPIVWHILALSAT</sequence>
<comment type="caution">
    <text evidence="4">The sequence shown here is derived from an EMBL/GenBank/DDBJ whole genome shotgun (WGS) entry which is preliminary data.</text>
</comment>
<evidence type="ECO:0000313" key="5">
    <source>
        <dbReference type="Proteomes" id="UP001055712"/>
    </source>
</evidence>
<keyword evidence="2 3" id="KW-0040">ANK repeat</keyword>
<evidence type="ECO:0000256" key="2">
    <source>
        <dbReference type="ARBA" id="ARBA00023043"/>
    </source>
</evidence>
<evidence type="ECO:0000256" key="1">
    <source>
        <dbReference type="ARBA" id="ARBA00022737"/>
    </source>
</evidence>
<dbReference type="OrthoDB" id="7729168at2759"/>
<evidence type="ECO:0000256" key="3">
    <source>
        <dbReference type="PROSITE-ProRule" id="PRU00023"/>
    </source>
</evidence>
<dbReference type="PANTHER" id="PTHR24173:SF74">
    <property type="entry name" value="ANKYRIN REPEAT DOMAIN-CONTAINING PROTEIN 16"/>
    <property type="match status" value="1"/>
</dbReference>
<gene>
    <name evidence="4" type="ORF">D9Q98_005881</name>
</gene>
<proteinExistence type="predicted"/>
<keyword evidence="5" id="KW-1185">Reference proteome</keyword>
<dbReference type="AlphaFoldDB" id="A0A9D4TWE8"/>
<dbReference type="PANTHER" id="PTHR24173">
    <property type="entry name" value="ANKYRIN REPEAT CONTAINING"/>
    <property type="match status" value="1"/>
</dbReference>
<feature type="repeat" description="ANK" evidence="3">
    <location>
        <begin position="147"/>
        <end position="179"/>
    </location>
</feature>
<dbReference type="Pfam" id="PF12796">
    <property type="entry name" value="Ank_2"/>
    <property type="match status" value="2"/>
</dbReference>
<dbReference type="EMBL" id="SIDB01000002">
    <property type="protein sequence ID" value="KAI3436464.1"/>
    <property type="molecule type" value="Genomic_DNA"/>
</dbReference>
<dbReference type="PROSITE" id="PS50297">
    <property type="entry name" value="ANK_REP_REGION"/>
    <property type="match status" value="3"/>
</dbReference>
<dbReference type="PROSITE" id="PS50088">
    <property type="entry name" value="ANK_REPEAT"/>
    <property type="match status" value="3"/>
</dbReference>
<dbReference type="InterPro" id="IPR002110">
    <property type="entry name" value="Ankyrin_rpt"/>
</dbReference>
<feature type="repeat" description="ANK" evidence="3">
    <location>
        <begin position="181"/>
        <end position="203"/>
    </location>
</feature>
<dbReference type="SMART" id="SM00248">
    <property type="entry name" value="ANK"/>
    <property type="match status" value="5"/>
</dbReference>
<protein>
    <submittedName>
        <fullName evidence="4">Uncharacterized protein</fullName>
    </submittedName>
</protein>
<dbReference type="Proteomes" id="UP001055712">
    <property type="component" value="Unassembled WGS sequence"/>
</dbReference>
<name>A0A9D4TWE8_CHLVU</name>
<organism evidence="4 5">
    <name type="scientific">Chlorella vulgaris</name>
    <name type="common">Green alga</name>
    <dbReference type="NCBI Taxonomy" id="3077"/>
    <lineage>
        <taxon>Eukaryota</taxon>
        <taxon>Viridiplantae</taxon>
        <taxon>Chlorophyta</taxon>
        <taxon>core chlorophytes</taxon>
        <taxon>Trebouxiophyceae</taxon>
        <taxon>Chlorellales</taxon>
        <taxon>Chlorellaceae</taxon>
        <taxon>Chlorella clade</taxon>
        <taxon>Chlorella</taxon>
    </lineage>
</organism>
<dbReference type="SUPFAM" id="SSF48403">
    <property type="entry name" value="Ankyrin repeat"/>
    <property type="match status" value="1"/>
</dbReference>
<feature type="repeat" description="ANK" evidence="3">
    <location>
        <begin position="215"/>
        <end position="237"/>
    </location>
</feature>
<dbReference type="InterPro" id="IPR036770">
    <property type="entry name" value="Ankyrin_rpt-contain_sf"/>
</dbReference>